<protein>
    <submittedName>
        <fullName evidence="1">Thioesterase family protein</fullName>
    </submittedName>
</protein>
<dbReference type="RefSeq" id="WP_236866347.1">
    <property type="nucleotide sequence ID" value="NZ_BAABAZ010000006.1"/>
</dbReference>
<proteinExistence type="predicted"/>
<evidence type="ECO:0000313" key="1">
    <source>
        <dbReference type="EMBL" id="GAA4284247.1"/>
    </source>
</evidence>
<reference evidence="2" key="1">
    <citation type="journal article" date="2019" name="Int. J. Syst. Evol. Microbiol.">
        <title>The Global Catalogue of Microorganisms (GCM) 10K type strain sequencing project: providing services to taxonomists for standard genome sequencing and annotation.</title>
        <authorList>
            <consortium name="The Broad Institute Genomics Platform"/>
            <consortium name="The Broad Institute Genome Sequencing Center for Infectious Disease"/>
            <person name="Wu L."/>
            <person name="Ma J."/>
        </authorList>
    </citation>
    <scope>NUCLEOTIDE SEQUENCE [LARGE SCALE GENOMIC DNA]</scope>
    <source>
        <strain evidence="2">JCM 17458</strain>
    </source>
</reference>
<gene>
    <name evidence="1" type="ORF">GCM10022261_17780</name>
</gene>
<comment type="caution">
    <text evidence="1">The sequence shown here is derived from an EMBL/GenBank/DDBJ whole genome shotgun (WGS) entry which is preliminary data.</text>
</comment>
<keyword evidence="2" id="KW-1185">Reference proteome</keyword>
<dbReference type="PANTHER" id="PTHR31793">
    <property type="entry name" value="4-HYDROXYBENZOYL-COA THIOESTERASE FAMILY MEMBER"/>
    <property type="match status" value="1"/>
</dbReference>
<dbReference type="PANTHER" id="PTHR31793:SF24">
    <property type="entry name" value="LONG-CHAIN ACYL-COA THIOESTERASE FADM"/>
    <property type="match status" value="1"/>
</dbReference>
<sequence>MSEVFIHKPEIRWSDQDILGHVNNGRIVTLIEEGRINWLVGMRGRDSIGAPKLAVRLELDYKKPVLYGPELTLELRIARVGNTSFTIHTTGIQQDEVVFEALNVMVTVEPKTLKPTPISEKDKEYLRTYMVEEKASA</sequence>
<dbReference type="Proteomes" id="UP001501586">
    <property type="component" value="Unassembled WGS sequence"/>
</dbReference>
<evidence type="ECO:0000313" key="2">
    <source>
        <dbReference type="Proteomes" id="UP001501586"/>
    </source>
</evidence>
<dbReference type="Gene3D" id="3.10.129.10">
    <property type="entry name" value="Hotdog Thioesterase"/>
    <property type="match status" value="1"/>
</dbReference>
<dbReference type="EMBL" id="BAABAZ010000006">
    <property type="protein sequence ID" value="GAA4284247.1"/>
    <property type="molecule type" value="Genomic_DNA"/>
</dbReference>
<dbReference type="InterPro" id="IPR050563">
    <property type="entry name" value="4-hydroxybenzoyl-CoA_TE"/>
</dbReference>
<accession>A0ABP8EJX9</accession>
<dbReference type="CDD" id="cd00586">
    <property type="entry name" value="4HBT"/>
    <property type="match status" value="1"/>
</dbReference>
<dbReference type="SUPFAM" id="SSF54637">
    <property type="entry name" value="Thioesterase/thiol ester dehydrase-isomerase"/>
    <property type="match status" value="1"/>
</dbReference>
<name>A0ABP8EJX9_9MICO</name>
<dbReference type="Pfam" id="PF13279">
    <property type="entry name" value="4HBT_2"/>
    <property type="match status" value="1"/>
</dbReference>
<organism evidence="1 2">
    <name type="scientific">Brevibacterium daeguense</name>
    <dbReference type="NCBI Taxonomy" id="909936"/>
    <lineage>
        <taxon>Bacteria</taxon>
        <taxon>Bacillati</taxon>
        <taxon>Actinomycetota</taxon>
        <taxon>Actinomycetes</taxon>
        <taxon>Micrococcales</taxon>
        <taxon>Brevibacteriaceae</taxon>
        <taxon>Brevibacterium</taxon>
    </lineage>
</organism>
<dbReference type="InterPro" id="IPR029069">
    <property type="entry name" value="HotDog_dom_sf"/>
</dbReference>